<sequence>MTEDRLITVAIHTYEHALRLKHLLESEGVPVVLHNVNLSQPVVSSGVRVRIHESDLPLALRIIENTDIFAPADNSIADTLRRLIIVPVDFSDYSTKACDIAFHLAARHKATIMLLHSVLNPSVTGSLQLTDSMTYDIADAEMQNILDKEAHRSIETFSRKLRERIKKGELPPVPFKTEVAEGVPEETIVEYAKENKPEMIVMGTRGAGKKEKELIGSVTAEVLDSCRFPVLTVPESVNLSNIDDIKHAVLFSNLEQEDILALDAIYRFFCDEHVDVTIVNVPSKKNAMFNDADTRRLLEYCTRHYPRFSFSVAAISLGNIVADFHDIEQRQPIDLIAVPNKKKNIFARLFNPSLAHKLLFHSDIPMMVVPV</sequence>
<dbReference type="Proteomes" id="UP001565200">
    <property type="component" value="Unassembled WGS sequence"/>
</dbReference>
<dbReference type="CDD" id="cd00293">
    <property type="entry name" value="USP-like"/>
    <property type="match status" value="1"/>
</dbReference>
<protein>
    <submittedName>
        <fullName evidence="3">Universal stress protein</fullName>
    </submittedName>
</protein>
<dbReference type="SUPFAM" id="SSF52402">
    <property type="entry name" value="Adenine nucleotide alpha hydrolases-like"/>
    <property type="match status" value="2"/>
</dbReference>
<keyword evidence="4" id="KW-1185">Reference proteome</keyword>
<evidence type="ECO:0000313" key="4">
    <source>
        <dbReference type="Proteomes" id="UP001565200"/>
    </source>
</evidence>
<proteinExistence type="inferred from homology"/>
<dbReference type="Pfam" id="PF00582">
    <property type="entry name" value="Usp"/>
    <property type="match status" value="1"/>
</dbReference>
<dbReference type="InterPro" id="IPR006015">
    <property type="entry name" value="Universal_stress_UspA"/>
</dbReference>
<comment type="similarity">
    <text evidence="1">Belongs to the universal stress protein A family.</text>
</comment>
<dbReference type="PANTHER" id="PTHR46268">
    <property type="entry name" value="STRESS RESPONSE PROTEIN NHAX"/>
    <property type="match status" value="1"/>
</dbReference>
<dbReference type="InterPro" id="IPR006016">
    <property type="entry name" value="UspA"/>
</dbReference>
<comment type="caution">
    <text evidence="3">The sequence shown here is derived from an EMBL/GenBank/DDBJ whole genome shotgun (WGS) entry which is preliminary data.</text>
</comment>
<organism evidence="3 4">
    <name type="scientific">Heminiphilus faecis</name>
    <dbReference type="NCBI Taxonomy" id="2601703"/>
    <lineage>
        <taxon>Bacteria</taxon>
        <taxon>Pseudomonadati</taxon>
        <taxon>Bacteroidota</taxon>
        <taxon>Bacteroidia</taxon>
        <taxon>Bacteroidales</taxon>
        <taxon>Muribaculaceae</taxon>
        <taxon>Heminiphilus</taxon>
    </lineage>
</organism>
<evidence type="ECO:0000313" key="3">
    <source>
        <dbReference type="EMBL" id="MEY8244598.1"/>
    </source>
</evidence>
<dbReference type="EMBL" id="JBCLPP010000006">
    <property type="protein sequence ID" value="MEY8244598.1"/>
    <property type="molecule type" value="Genomic_DNA"/>
</dbReference>
<dbReference type="PANTHER" id="PTHR46268:SF6">
    <property type="entry name" value="UNIVERSAL STRESS PROTEIN UP12"/>
    <property type="match status" value="1"/>
</dbReference>
<evidence type="ECO:0000259" key="2">
    <source>
        <dbReference type="Pfam" id="PF00582"/>
    </source>
</evidence>
<dbReference type="PRINTS" id="PR01438">
    <property type="entry name" value="UNVRSLSTRESS"/>
</dbReference>
<accession>A0ABV4CT84</accession>
<feature type="domain" description="UspA" evidence="2">
    <location>
        <begin position="83"/>
        <end position="234"/>
    </location>
</feature>
<evidence type="ECO:0000256" key="1">
    <source>
        <dbReference type="ARBA" id="ARBA00008791"/>
    </source>
</evidence>
<dbReference type="Gene3D" id="3.40.50.12370">
    <property type="match status" value="1"/>
</dbReference>
<name>A0ABV4CT84_9BACT</name>
<gene>
    <name evidence="3" type="ORF">AAK873_03065</name>
</gene>
<dbReference type="RefSeq" id="WP_121699233.1">
    <property type="nucleotide sequence ID" value="NZ_JBCLPP010000006.1"/>
</dbReference>
<reference evidence="3 4" key="1">
    <citation type="submission" date="2024-03" db="EMBL/GenBank/DDBJ databases">
        <title>Mouse gut bacterial collection (mGBC) of GemPharmatech.</title>
        <authorList>
            <person name="He Y."/>
            <person name="Dong L."/>
            <person name="Wu D."/>
            <person name="Gao X."/>
            <person name="Lin Z."/>
        </authorList>
    </citation>
    <scope>NUCLEOTIDE SEQUENCE [LARGE SCALE GENOMIC DNA]</scope>
    <source>
        <strain evidence="3 4">54-13</strain>
    </source>
</reference>